<evidence type="ECO:0000313" key="3">
    <source>
        <dbReference type="Proteomes" id="UP001259347"/>
    </source>
</evidence>
<proteinExistence type="predicted"/>
<keyword evidence="1" id="KW-0472">Membrane</keyword>
<keyword evidence="3" id="KW-1185">Reference proteome</keyword>
<dbReference type="RefSeq" id="WP_310016526.1">
    <property type="nucleotide sequence ID" value="NZ_JAVDUM010000001.1"/>
</dbReference>
<feature type="transmembrane region" description="Helical" evidence="1">
    <location>
        <begin position="57"/>
        <end position="78"/>
    </location>
</feature>
<accession>A0ABU1S7B7</accession>
<feature type="transmembrane region" description="Helical" evidence="1">
    <location>
        <begin position="30"/>
        <end position="50"/>
    </location>
</feature>
<keyword evidence="1" id="KW-0812">Transmembrane</keyword>
<sequence>MYILLAIITACALGVAAHFALPSRELRGNAVAPAVATAFAAAAYAIGQWAGLGEDSVWLWLLSLGGVLIVCIAVVLTLTGVRTRSDAAQRAALGI</sequence>
<dbReference type="EMBL" id="JAVDUM010000001">
    <property type="protein sequence ID" value="MDR6865526.1"/>
    <property type="molecule type" value="Genomic_DNA"/>
</dbReference>
<name>A0ABU1S7B7_9MICO</name>
<reference evidence="2 3" key="1">
    <citation type="submission" date="2023-07" db="EMBL/GenBank/DDBJ databases">
        <title>Sorghum-associated microbial communities from plants grown in Nebraska, USA.</title>
        <authorList>
            <person name="Schachtman D."/>
        </authorList>
    </citation>
    <scope>NUCLEOTIDE SEQUENCE [LARGE SCALE GENOMIC DNA]</scope>
    <source>
        <strain evidence="2 3">2980</strain>
    </source>
</reference>
<dbReference type="Proteomes" id="UP001259347">
    <property type="component" value="Unassembled WGS sequence"/>
</dbReference>
<protein>
    <submittedName>
        <fullName evidence="2">Fatty acid desaturase</fullName>
    </submittedName>
</protein>
<comment type="caution">
    <text evidence="2">The sequence shown here is derived from an EMBL/GenBank/DDBJ whole genome shotgun (WGS) entry which is preliminary data.</text>
</comment>
<evidence type="ECO:0000256" key="1">
    <source>
        <dbReference type="SAM" id="Phobius"/>
    </source>
</evidence>
<evidence type="ECO:0000313" key="2">
    <source>
        <dbReference type="EMBL" id="MDR6865526.1"/>
    </source>
</evidence>
<gene>
    <name evidence="2" type="ORF">J2Y69_000108</name>
</gene>
<organism evidence="2 3">
    <name type="scientific">Microbacterium resistens</name>
    <dbReference type="NCBI Taxonomy" id="156977"/>
    <lineage>
        <taxon>Bacteria</taxon>
        <taxon>Bacillati</taxon>
        <taxon>Actinomycetota</taxon>
        <taxon>Actinomycetes</taxon>
        <taxon>Micrococcales</taxon>
        <taxon>Microbacteriaceae</taxon>
        <taxon>Microbacterium</taxon>
    </lineage>
</organism>
<keyword evidence="1" id="KW-1133">Transmembrane helix</keyword>